<protein>
    <submittedName>
        <fullName evidence="1">Uncharacterized protein</fullName>
    </submittedName>
</protein>
<reference evidence="1 2" key="1">
    <citation type="submission" date="2017-11" db="EMBL/GenBank/DDBJ databases">
        <title>Genome sequence of the oocydin A producing rhizobacterium Serratia plymuthica 4Rx5.</title>
        <authorList>
            <person name="Matilla M.A."/>
            <person name="Udaondo Z."/>
            <person name="Salmond G.P.C."/>
        </authorList>
    </citation>
    <scope>NUCLEOTIDE SEQUENCE [LARGE SCALE GENOMIC DNA]</scope>
    <source>
        <strain evidence="1 2">4Rx5</strain>
    </source>
</reference>
<proteinExistence type="predicted"/>
<name>A0A318NUA6_SERPL</name>
<organism evidence="1 2">
    <name type="scientific">Serratia plymuthica</name>
    <dbReference type="NCBI Taxonomy" id="82996"/>
    <lineage>
        <taxon>Bacteria</taxon>
        <taxon>Pseudomonadati</taxon>
        <taxon>Pseudomonadota</taxon>
        <taxon>Gammaproteobacteria</taxon>
        <taxon>Enterobacterales</taxon>
        <taxon>Yersiniaceae</taxon>
        <taxon>Serratia</taxon>
    </lineage>
</organism>
<gene>
    <name evidence="1" type="ORF">CT690_24050</name>
</gene>
<evidence type="ECO:0000313" key="2">
    <source>
        <dbReference type="Proteomes" id="UP000248196"/>
    </source>
</evidence>
<evidence type="ECO:0000313" key="1">
    <source>
        <dbReference type="EMBL" id="PYD36618.1"/>
    </source>
</evidence>
<comment type="caution">
    <text evidence="1">The sequence shown here is derived from an EMBL/GenBank/DDBJ whole genome shotgun (WGS) entry which is preliminary data.</text>
</comment>
<dbReference type="Proteomes" id="UP000248196">
    <property type="component" value="Unassembled WGS sequence"/>
</dbReference>
<dbReference type="EMBL" id="PESE01000011">
    <property type="protein sequence ID" value="PYD36618.1"/>
    <property type="molecule type" value="Genomic_DNA"/>
</dbReference>
<dbReference type="RefSeq" id="WP_041417434.1">
    <property type="nucleotide sequence ID" value="NZ_PESE01000011.1"/>
</dbReference>
<accession>A0A318NUA6</accession>
<sequence length="102" mass="11870">MMKNRKEPQKFATMWALISELNDAGHPSNKIWYSGQVIDGKQSWTKPVAFIAADCRMIGQRHSDGTWWTLFGYDDDKDPKIPEPRSNFNLKENWFQLALIIP</sequence>
<dbReference type="AlphaFoldDB" id="A0A318NUA6"/>
<dbReference type="OrthoDB" id="6636810at2"/>